<evidence type="ECO:0000313" key="1">
    <source>
        <dbReference type="EMBL" id="RMM13385.1"/>
    </source>
</evidence>
<gene>
    <name evidence="1" type="ORF">ALQ84_00691</name>
</gene>
<evidence type="ECO:0000313" key="2">
    <source>
        <dbReference type="Proteomes" id="UP000278587"/>
    </source>
</evidence>
<sequence length="80" mass="8709">MLEHQDMISFNSLQRHLDNSASRAQTHMEDAAMDASESGSIDDLQAFNDAQQQVDVAGIAVNESLRAKHGITKAIIDGIQ</sequence>
<dbReference type="Proteomes" id="UP000278587">
    <property type="component" value="Unassembled WGS sequence"/>
</dbReference>
<name>A0A0P9K316_9PSED</name>
<dbReference type="InterPro" id="IPR009371">
    <property type="entry name" value="T3SS_HrpF"/>
</dbReference>
<dbReference type="EMBL" id="RBOC01000035">
    <property type="protein sequence ID" value="RMM13385.1"/>
    <property type="molecule type" value="Genomic_DNA"/>
</dbReference>
<protein>
    <submittedName>
        <fullName evidence="1">Type III secretion protein HrpF</fullName>
    </submittedName>
</protein>
<accession>A0A0P9K316</accession>
<reference evidence="1 2" key="1">
    <citation type="submission" date="2018-08" db="EMBL/GenBank/DDBJ databases">
        <title>Recombination of ecologically and evolutionarily significant loci maintains genetic cohesion in the Pseudomonas syringae species complex.</title>
        <authorList>
            <person name="Dillon M."/>
            <person name="Thakur S."/>
            <person name="Almeida R.N.D."/>
            <person name="Weir B.S."/>
            <person name="Guttman D.S."/>
        </authorList>
    </citation>
    <scope>NUCLEOTIDE SEQUENCE [LARGE SCALE GENOMIC DNA]</scope>
    <source>
        <strain evidence="1 2">ICMP 4086</strain>
    </source>
</reference>
<organism evidence="1 2">
    <name type="scientific">Pseudomonas caricapapayae</name>
    <dbReference type="NCBI Taxonomy" id="46678"/>
    <lineage>
        <taxon>Bacteria</taxon>
        <taxon>Pseudomonadati</taxon>
        <taxon>Pseudomonadota</taxon>
        <taxon>Gammaproteobacteria</taxon>
        <taxon>Pseudomonadales</taxon>
        <taxon>Pseudomonadaceae</taxon>
        <taxon>Pseudomonas</taxon>
    </lineage>
</organism>
<dbReference type="AlphaFoldDB" id="A0A0P9K316"/>
<comment type="caution">
    <text evidence="1">The sequence shown here is derived from an EMBL/GenBank/DDBJ whole genome shotgun (WGS) entry which is preliminary data.</text>
</comment>
<dbReference type="Pfam" id="PF06266">
    <property type="entry name" value="HrpF"/>
    <property type="match status" value="1"/>
</dbReference>
<proteinExistence type="predicted"/>